<dbReference type="NCBIfam" id="TIGR00083">
    <property type="entry name" value="ribF"/>
    <property type="match status" value="1"/>
</dbReference>
<protein>
    <recommendedName>
        <fullName evidence="15">Riboflavin biosynthesis protein</fullName>
    </recommendedName>
    <domain>
        <recommendedName>
            <fullName evidence="15">Riboflavin kinase</fullName>
            <ecNumber evidence="15">2.7.1.26</ecNumber>
        </recommendedName>
        <alternativeName>
            <fullName evidence="15">Flavokinase</fullName>
        </alternativeName>
    </domain>
    <domain>
        <recommendedName>
            <fullName evidence="15">FMN adenylyltransferase</fullName>
            <ecNumber evidence="15">2.7.7.2</ecNumber>
        </recommendedName>
        <alternativeName>
            <fullName evidence="15">FAD pyrophosphorylase</fullName>
        </alternativeName>
        <alternativeName>
            <fullName evidence="15">FAD synthase</fullName>
        </alternativeName>
    </domain>
</protein>
<keyword evidence="7 15" id="KW-0548">Nucleotidyltransferase</keyword>
<dbReference type="InterPro" id="IPR015865">
    <property type="entry name" value="Riboflavin_kinase_bac/euk"/>
</dbReference>
<evidence type="ECO:0000256" key="5">
    <source>
        <dbReference type="ARBA" id="ARBA00022643"/>
    </source>
</evidence>
<keyword evidence="9 15" id="KW-0418">Kinase</keyword>
<evidence type="ECO:0000256" key="11">
    <source>
        <dbReference type="ARBA" id="ARBA00022840"/>
    </source>
</evidence>
<dbReference type="SUPFAM" id="SSF52374">
    <property type="entry name" value="Nucleotidylyl transferase"/>
    <property type="match status" value="1"/>
</dbReference>
<evidence type="ECO:0000256" key="13">
    <source>
        <dbReference type="ARBA" id="ARBA00047880"/>
    </source>
</evidence>
<dbReference type="EC" id="2.7.7.2" evidence="15"/>
<organism evidence="17 18">
    <name type="scientific">Desulfofustis limnaeus</name>
    <dbReference type="NCBI Taxonomy" id="2740163"/>
    <lineage>
        <taxon>Bacteria</taxon>
        <taxon>Pseudomonadati</taxon>
        <taxon>Thermodesulfobacteriota</taxon>
        <taxon>Desulfobulbia</taxon>
        <taxon>Desulfobulbales</taxon>
        <taxon>Desulfocapsaceae</taxon>
        <taxon>Desulfofustis</taxon>
    </lineage>
</organism>
<comment type="pathway">
    <text evidence="2 15">Cofactor biosynthesis; FAD biosynthesis; FAD from FMN: step 1/1.</text>
</comment>
<evidence type="ECO:0000259" key="16">
    <source>
        <dbReference type="SMART" id="SM00904"/>
    </source>
</evidence>
<dbReference type="InterPro" id="IPR014729">
    <property type="entry name" value="Rossmann-like_a/b/a_fold"/>
</dbReference>
<keyword evidence="4 15" id="KW-0285">Flavoprotein</keyword>
<proteinExistence type="inferred from homology"/>
<dbReference type="InterPro" id="IPR023465">
    <property type="entry name" value="Riboflavin_kinase_dom_sf"/>
</dbReference>
<keyword evidence="8 15" id="KW-0547">Nucleotide-binding</keyword>
<evidence type="ECO:0000256" key="7">
    <source>
        <dbReference type="ARBA" id="ARBA00022695"/>
    </source>
</evidence>
<comment type="pathway">
    <text evidence="3 15">Cofactor biosynthesis; FMN biosynthesis; FMN from riboflavin (ATP route): step 1/1.</text>
</comment>
<dbReference type="InterPro" id="IPR002606">
    <property type="entry name" value="Riboflavin_kinase_bac"/>
</dbReference>
<dbReference type="Gene3D" id="3.40.50.620">
    <property type="entry name" value="HUPs"/>
    <property type="match status" value="1"/>
</dbReference>
<evidence type="ECO:0000256" key="14">
    <source>
        <dbReference type="ARBA" id="ARBA00049494"/>
    </source>
</evidence>
<evidence type="ECO:0000256" key="15">
    <source>
        <dbReference type="PIRNR" id="PIRNR004491"/>
    </source>
</evidence>
<keyword evidence="18" id="KW-1185">Reference proteome</keyword>
<dbReference type="NCBIfam" id="NF004162">
    <property type="entry name" value="PRK05627.1-5"/>
    <property type="match status" value="1"/>
</dbReference>
<dbReference type="Pfam" id="PF01687">
    <property type="entry name" value="Flavokinase"/>
    <property type="match status" value="1"/>
</dbReference>
<keyword evidence="11 15" id="KW-0067">ATP-binding</keyword>
<dbReference type="InterPro" id="IPR023468">
    <property type="entry name" value="Riboflavin_kinase"/>
</dbReference>
<evidence type="ECO:0000313" key="18">
    <source>
        <dbReference type="Proteomes" id="UP000830055"/>
    </source>
</evidence>
<dbReference type="Proteomes" id="UP000830055">
    <property type="component" value="Chromosome"/>
</dbReference>
<feature type="domain" description="Riboflavin kinase" evidence="16">
    <location>
        <begin position="133"/>
        <end position="258"/>
    </location>
</feature>
<dbReference type="InterPro" id="IPR015864">
    <property type="entry name" value="FAD_synthase"/>
</dbReference>
<reference evidence="17 18" key="1">
    <citation type="submission" date="2022-01" db="EMBL/GenBank/DDBJ databases">
        <title>Desulfofustis limnae sp. nov., a novel mesophilic sulfate-reducing bacterium isolated from marsh soil.</title>
        <authorList>
            <person name="Watanabe M."/>
            <person name="Takahashi A."/>
            <person name="Kojima H."/>
            <person name="Fukui M."/>
        </authorList>
    </citation>
    <scope>NUCLEOTIDE SEQUENCE [LARGE SCALE GENOMIC DNA]</scope>
    <source>
        <strain evidence="17 18">PPLL</strain>
    </source>
</reference>
<keyword evidence="12" id="KW-0511">Multifunctional enzyme</keyword>
<dbReference type="CDD" id="cd02064">
    <property type="entry name" value="FAD_synthetase_N"/>
    <property type="match status" value="1"/>
</dbReference>
<gene>
    <name evidence="17" type="primary">ribF</name>
    <name evidence="17" type="ORF">DPPLL_04680</name>
</gene>
<evidence type="ECO:0000256" key="10">
    <source>
        <dbReference type="ARBA" id="ARBA00022827"/>
    </source>
</evidence>
<evidence type="ECO:0000256" key="12">
    <source>
        <dbReference type="ARBA" id="ARBA00023268"/>
    </source>
</evidence>
<dbReference type="PIRSF" id="PIRSF004491">
    <property type="entry name" value="FAD_Synth"/>
    <property type="match status" value="1"/>
</dbReference>
<comment type="function">
    <text evidence="1">Catalyzes the phosphorylation of riboflavin to FMN followed by the adenylation of FMN to FAD.</text>
</comment>
<keyword evidence="6 15" id="KW-0808">Transferase</keyword>
<keyword evidence="5 15" id="KW-0288">FMN</keyword>
<accession>A0ABM7W5B1</accession>
<name>A0ABM7W5B1_9BACT</name>
<comment type="similarity">
    <text evidence="15">Belongs to the ribF family.</text>
</comment>
<evidence type="ECO:0000256" key="2">
    <source>
        <dbReference type="ARBA" id="ARBA00004726"/>
    </source>
</evidence>
<dbReference type="Pfam" id="PF06574">
    <property type="entry name" value="FAD_syn"/>
    <property type="match status" value="1"/>
</dbReference>
<evidence type="ECO:0000256" key="9">
    <source>
        <dbReference type="ARBA" id="ARBA00022777"/>
    </source>
</evidence>
<dbReference type="PANTHER" id="PTHR22749:SF6">
    <property type="entry name" value="RIBOFLAVIN KINASE"/>
    <property type="match status" value="1"/>
</dbReference>
<comment type="catalytic activity">
    <reaction evidence="14 15">
        <text>FMN + ATP + H(+) = FAD + diphosphate</text>
        <dbReference type="Rhea" id="RHEA:17237"/>
        <dbReference type="ChEBI" id="CHEBI:15378"/>
        <dbReference type="ChEBI" id="CHEBI:30616"/>
        <dbReference type="ChEBI" id="CHEBI:33019"/>
        <dbReference type="ChEBI" id="CHEBI:57692"/>
        <dbReference type="ChEBI" id="CHEBI:58210"/>
        <dbReference type="EC" id="2.7.7.2"/>
    </reaction>
</comment>
<evidence type="ECO:0000256" key="1">
    <source>
        <dbReference type="ARBA" id="ARBA00002121"/>
    </source>
</evidence>
<evidence type="ECO:0000256" key="4">
    <source>
        <dbReference type="ARBA" id="ARBA00022630"/>
    </source>
</evidence>
<evidence type="ECO:0000256" key="6">
    <source>
        <dbReference type="ARBA" id="ARBA00022679"/>
    </source>
</evidence>
<dbReference type="EC" id="2.7.1.26" evidence="15"/>
<dbReference type="SUPFAM" id="SSF82114">
    <property type="entry name" value="Riboflavin kinase-like"/>
    <property type="match status" value="1"/>
</dbReference>
<dbReference type="Gene3D" id="2.40.30.30">
    <property type="entry name" value="Riboflavin kinase-like"/>
    <property type="match status" value="1"/>
</dbReference>
<dbReference type="SMART" id="SM00904">
    <property type="entry name" value="Flavokinase"/>
    <property type="match status" value="1"/>
</dbReference>
<evidence type="ECO:0000313" key="17">
    <source>
        <dbReference type="EMBL" id="BDD86103.1"/>
    </source>
</evidence>
<evidence type="ECO:0000256" key="8">
    <source>
        <dbReference type="ARBA" id="ARBA00022741"/>
    </source>
</evidence>
<dbReference type="EMBL" id="AP025516">
    <property type="protein sequence ID" value="BDD86103.1"/>
    <property type="molecule type" value="Genomic_DNA"/>
</dbReference>
<dbReference type="PANTHER" id="PTHR22749">
    <property type="entry name" value="RIBOFLAVIN KINASE/FMN ADENYLYLTRANSFERASE"/>
    <property type="match status" value="1"/>
</dbReference>
<sequence length="276" mass="30868">MVVTFDPHPLRVLRPDGIKLISTIDQKIEQIERAGIDVLVIIPFDKEFAATSAEQFVQRILLDTIGMTELVVGYDYAFGKGRSGNTEFLTEKGRENGFPVTVVPPYYRDGMLVSSTKIRELVSDGRMEEACRLLGRPYQIRGEVQVGKRRGGREIGYPTANLQVNQEDLIPRIGVYATQVICGGRCYGGVLNIGYNPTFAEGRLVAETHIFDFKEDIYGKPIRVNLLAFIRDEKKFSGIRDLAEQIGRDVIEAQQILRTSSKNLSACCAAEFDGQR</sequence>
<evidence type="ECO:0000256" key="3">
    <source>
        <dbReference type="ARBA" id="ARBA00005201"/>
    </source>
</evidence>
<comment type="catalytic activity">
    <reaction evidence="13 15">
        <text>riboflavin + ATP = FMN + ADP + H(+)</text>
        <dbReference type="Rhea" id="RHEA:14357"/>
        <dbReference type="ChEBI" id="CHEBI:15378"/>
        <dbReference type="ChEBI" id="CHEBI:30616"/>
        <dbReference type="ChEBI" id="CHEBI:57986"/>
        <dbReference type="ChEBI" id="CHEBI:58210"/>
        <dbReference type="ChEBI" id="CHEBI:456216"/>
        <dbReference type="EC" id="2.7.1.26"/>
    </reaction>
</comment>
<keyword evidence="10 15" id="KW-0274">FAD</keyword>